<proteinExistence type="predicted"/>
<sequence>MTGWPPTDRSLTVAVAVPPTTGAVTVGPPETVKVTVPVGVPGPSAMMVAVSVTG</sequence>
<evidence type="ECO:0000313" key="1">
    <source>
        <dbReference type="EMBL" id="MFB8777545.1"/>
    </source>
</evidence>
<comment type="caution">
    <text evidence="1">The sequence shown here is derived from an EMBL/GenBank/DDBJ whole genome shotgun (WGS) entry which is preliminary data.</text>
</comment>
<dbReference type="Proteomes" id="UP001585080">
    <property type="component" value="Unassembled WGS sequence"/>
</dbReference>
<evidence type="ECO:0000313" key="2">
    <source>
        <dbReference type="Proteomes" id="UP001585080"/>
    </source>
</evidence>
<keyword evidence="2" id="KW-1185">Reference proteome</keyword>
<reference evidence="1 2" key="1">
    <citation type="submission" date="2024-01" db="EMBL/GenBank/DDBJ databases">
        <title>Genome mining of biosynthetic gene clusters to explore secondary metabolites of Streptomyces sp.</title>
        <authorList>
            <person name="Baig A."/>
            <person name="Ajitkumar Shintre N."/>
            <person name="Kumar H."/>
            <person name="Anbarasu A."/>
            <person name="Ramaiah S."/>
        </authorList>
    </citation>
    <scope>NUCLEOTIDE SEQUENCE [LARGE SCALE GENOMIC DNA]</scope>
    <source>
        <strain evidence="1 2">A57</strain>
    </source>
</reference>
<accession>A0ABV5EL15</accession>
<name>A0ABV5EL15_9ACTN</name>
<organism evidence="1 2">
    <name type="scientific">Streptomyces broussonetiae</name>
    <dbReference type="NCBI Taxonomy" id="2686304"/>
    <lineage>
        <taxon>Bacteria</taxon>
        <taxon>Bacillati</taxon>
        <taxon>Actinomycetota</taxon>
        <taxon>Actinomycetes</taxon>
        <taxon>Kitasatosporales</taxon>
        <taxon>Streptomycetaceae</taxon>
        <taxon>Streptomyces</taxon>
    </lineage>
</organism>
<dbReference type="EMBL" id="JAYMRP010000047">
    <property type="protein sequence ID" value="MFB8777545.1"/>
    <property type="molecule type" value="Genomic_DNA"/>
</dbReference>
<gene>
    <name evidence="1" type="ORF">VSS16_33340</name>
</gene>
<protein>
    <submittedName>
        <fullName evidence="1">Uncharacterized protein</fullName>
    </submittedName>
</protein>